<evidence type="ECO:0000259" key="2">
    <source>
        <dbReference type="Pfam" id="PF04982"/>
    </source>
</evidence>
<keyword evidence="1" id="KW-0472">Membrane</keyword>
<dbReference type="AlphaFoldDB" id="A3M0L2"/>
<evidence type="ECO:0000313" key="3">
    <source>
        <dbReference type="EMBL" id="ABN68724.2"/>
    </source>
</evidence>
<evidence type="ECO:0000256" key="1">
    <source>
        <dbReference type="SAM" id="Phobius"/>
    </source>
</evidence>
<feature type="transmembrane region" description="Helical" evidence="1">
    <location>
        <begin position="174"/>
        <end position="197"/>
    </location>
</feature>
<dbReference type="RefSeq" id="XP_001386753.2">
    <property type="nucleotide sequence ID" value="XM_001386716.1"/>
</dbReference>
<organism evidence="3 4">
    <name type="scientific">Scheffersomyces stipitis (strain ATCC 58785 / CBS 6054 / NBRC 10063 / NRRL Y-11545)</name>
    <name type="common">Yeast</name>
    <name type="synonym">Pichia stipitis</name>
    <dbReference type="NCBI Taxonomy" id="322104"/>
    <lineage>
        <taxon>Eukaryota</taxon>
        <taxon>Fungi</taxon>
        <taxon>Dikarya</taxon>
        <taxon>Ascomycota</taxon>
        <taxon>Saccharomycotina</taxon>
        <taxon>Pichiomycetes</taxon>
        <taxon>Debaryomycetaceae</taxon>
        <taxon>Scheffersomyces</taxon>
    </lineage>
</organism>
<feature type="transmembrane region" description="Helical" evidence="1">
    <location>
        <begin position="132"/>
        <end position="154"/>
    </location>
</feature>
<dbReference type="InterPro" id="IPR007065">
    <property type="entry name" value="HPP"/>
</dbReference>
<dbReference type="STRING" id="322104.A3M0L2"/>
<dbReference type="GeneID" id="4841125"/>
<dbReference type="Pfam" id="PF04982">
    <property type="entry name" value="TM_HPP"/>
    <property type="match status" value="1"/>
</dbReference>
<accession>A3M0L2</accession>
<dbReference type="eggNOG" id="ENOG502S3SU">
    <property type="taxonomic scope" value="Eukaryota"/>
</dbReference>
<dbReference type="InParanoid" id="A3M0L2"/>
<gene>
    <name evidence="3" type="ORF">PICST_64520</name>
</gene>
<dbReference type="HOGENOM" id="CLU_040397_0_1_1"/>
<proteinExistence type="predicted"/>
<feature type="domain" description="HPP transmembrane region" evidence="2">
    <location>
        <begin position="38"/>
        <end position="201"/>
    </location>
</feature>
<feature type="transmembrane region" description="Helical" evidence="1">
    <location>
        <begin position="42"/>
        <end position="63"/>
    </location>
</feature>
<dbReference type="KEGG" id="pic:PICST_64520"/>
<dbReference type="OMA" id="LCFNASQ"/>
<keyword evidence="4" id="KW-1185">Reference proteome</keyword>
<keyword evidence="1" id="KW-0812">Transmembrane</keyword>
<keyword evidence="1" id="KW-1133">Transmembrane helix</keyword>
<dbReference type="PANTHER" id="PTHR33741:SF5">
    <property type="entry name" value="TRANSMEMBRANE PROTEIN DDB_G0269096-RELATED"/>
    <property type="match status" value="1"/>
</dbReference>
<feature type="transmembrane region" description="Helical" evidence="1">
    <location>
        <begin position="75"/>
        <end position="96"/>
    </location>
</feature>
<sequence>MVFKFTIDNVLNKYVPANRLNRLPPWIGRFLGAHQAPPRHDYYIWLETLIGTFCGLSLIEGIFKSHTAFTSHNAPMIIASYGASAILCFNASQAPLAQPRSVFMGHFLSSLVGICIQKLFSLSAGGREHYWASGSLSVAVASVLMSICNCVHPPAGASALLPSLDDQIRSMSWWYLPVQIISSLLIITVALITGNIVRSYPVYWWTPAPLPVPKPTSTPLEKSEMETTADAPSSSITYVPSLATIQIAHDSVLVPEELDLMEVEVEWLDSLRMKLQRLHATPSQQV</sequence>
<protein>
    <recommendedName>
        <fullName evidence="2">HPP transmembrane region domain-containing protein</fullName>
    </recommendedName>
</protein>
<evidence type="ECO:0000313" key="4">
    <source>
        <dbReference type="Proteomes" id="UP000002258"/>
    </source>
</evidence>
<feature type="transmembrane region" description="Helical" evidence="1">
    <location>
        <begin position="102"/>
        <end position="120"/>
    </location>
</feature>
<dbReference type="EMBL" id="CP000502">
    <property type="protein sequence ID" value="ABN68724.2"/>
    <property type="molecule type" value="Genomic_DNA"/>
</dbReference>
<reference evidence="3 4" key="1">
    <citation type="journal article" date="2007" name="Nat. Biotechnol.">
        <title>Genome sequence of the lignocellulose-bioconverting and xylose-fermenting yeast Pichia stipitis.</title>
        <authorList>
            <person name="Jeffries T.W."/>
            <person name="Grigoriev I.V."/>
            <person name="Grimwood J."/>
            <person name="Laplaza J.M."/>
            <person name="Aerts A."/>
            <person name="Salamov A."/>
            <person name="Schmutz J."/>
            <person name="Lindquist E."/>
            <person name="Dehal P."/>
            <person name="Shapiro H."/>
            <person name="Jin Y.S."/>
            <person name="Passoth V."/>
            <person name="Richardson P.M."/>
        </authorList>
    </citation>
    <scope>NUCLEOTIDE SEQUENCE [LARGE SCALE GENOMIC DNA]</scope>
    <source>
        <strain evidence="4">ATCC 58785 / CBS 6054 / NBRC 10063 / NRRL Y-11545</strain>
    </source>
</reference>
<dbReference type="Proteomes" id="UP000002258">
    <property type="component" value="Chromosome 8"/>
</dbReference>
<name>A3M0L2_PICST</name>
<dbReference type="PANTHER" id="PTHR33741">
    <property type="entry name" value="TRANSMEMBRANE PROTEIN DDB_G0269096-RELATED"/>
    <property type="match status" value="1"/>
</dbReference>
<dbReference type="InterPro" id="IPR058581">
    <property type="entry name" value="TM_HPP"/>
</dbReference>
<dbReference type="OrthoDB" id="2016548at2759"/>